<dbReference type="PANTHER" id="PTHR37784:SF4">
    <property type="entry name" value="TRANSCRIPTION FACTOR-LIKE PROTEIN EUC1"/>
    <property type="match status" value="1"/>
</dbReference>
<accession>A0A9K3Q481</accession>
<reference evidence="4" key="2">
    <citation type="submission" date="2021-04" db="EMBL/GenBank/DDBJ databases">
        <authorList>
            <person name="Podell S."/>
        </authorList>
    </citation>
    <scope>NUCLEOTIDE SEQUENCE</scope>
    <source>
        <strain evidence="4">Hildebrandi</strain>
    </source>
</reference>
<protein>
    <submittedName>
        <fullName evidence="4">Centromere DNA-binding like protein</fullName>
    </submittedName>
</protein>
<organism evidence="4 5">
    <name type="scientific">Nitzschia inconspicua</name>
    <dbReference type="NCBI Taxonomy" id="303405"/>
    <lineage>
        <taxon>Eukaryota</taxon>
        <taxon>Sar</taxon>
        <taxon>Stramenopiles</taxon>
        <taxon>Ochrophyta</taxon>
        <taxon>Bacillariophyta</taxon>
        <taxon>Bacillariophyceae</taxon>
        <taxon>Bacillariophycidae</taxon>
        <taxon>Bacillariales</taxon>
        <taxon>Bacillariaceae</taxon>
        <taxon>Nitzschia</taxon>
    </lineage>
</organism>
<reference evidence="4" key="1">
    <citation type="journal article" date="2021" name="Sci. Rep.">
        <title>Diploid genomic architecture of Nitzschia inconspicua, an elite biomass production diatom.</title>
        <authorList>
            <person name="Oliver A."/>
            <person name="Podell S."/>
            <person name="Pinowska A."/>
            <person name="Traller J.C."/>
            <person name="Smith S.R."/>
            <person name="McClure R."/>
            <person name="Beliaev A."/>
            <person name="Bohutskyi P."/>
            <person name="Hill E.A."/>
            <person name="Rabines A."/>
            <person name="Zheng H."/>
            <person name="Allen L.Z."/>
            <person name="Kuo A."/>
            <person name="Grigoriev I.V."/>
            <person name="Allen A.E."/>
            <person name="Hazlebeck D."/>
            <person name="Allen E.E."/>
        </authorList>
    </citation>
    <scope>NUCLEOTIDE SEQUENCE</scope>
    <source>
        <strain evidence="4">Hildebrandi</strain>
    </source>
</reference>
<comment type="caution">
    <text evidence="4">The sequence shown here is derived from an EMBL/GenBank/DDBJ whole genome shotgun (WGS) entry which is preliminary data.</text>
</comment>
<dbReference type="GO" id="GO:0060963">
    <property type="term" value="P:positive regulation of ribosomal protein gene transcription by RNA polymerase II"/>
    <property type="evidence" value="ECO:0007669"/>
    <property type="project" value="TreeGrafter"/>
</dbReference>
<dbReference type="GO" id="GO:0000978">
    <property type="term" value="F:RNA polymerase II cis-regulatory region sequence-specific DNA binding"/>
    <property type="evidence" value="ECO:0007669"/>
    <property type="project" value="TreeGrafter"/>
</dbReference>
<evidence type="ECO:0000259" key="2">
    <source>
        <dbReference type="Pfam" id="PF12550"/>
    </source>
</evidence>
<dbReference type="AlphaFoldDB" id="A0A9K3Q481"/>
<evidence type="ECO:0000259" key="3">
    <source>
        <dbReference type="Pfam" id="PF16787"/>
    </source>
</evidence>
<evidence type="ECO:0000313" key="4">
    <source>
        <dbReference type="EMBL" id="KAG7370106.1"/>
    </source>
</evidence>
<dbReference type="InterPro" id="IPR052146">
    <property type="entry name" value="HOT1"/>
</dbReference>
<keyword evidence="5" id="KW-1185">Reference proteome</keyword>
<sequence>MERAVYTLESQNRRSNTAKAYESKKEEFIEFCKSVFAEQPPDQITTVEHIKVFQFMWYQAFRCPRKHEKGSPAQRQGFDPTEYLSLKEKYSQSDPAAKIDDPQNGIGISCMAQYKAAILHLWRDQIHRGVNNRSRDEVWQNSSDVLMNMVKSRKHRINKKNYAEKLDEVSAPYALIQQHKEIESSFFAAGCTGINRQVFSSLRNRFCFLMTTFAILRGESMFKAELSDLYGVQVQTPDDPHPIYVMMMQISTGKTNQDLKMFGRAARHKKPLLCPVGALAFYLLYRFSQTGDFESIDDFTKNDRWFDTKLLVDLQQRTNDLNRVISDETYSDAVKKICKQLGIPTQHYVHLGRVLGSVLAEADGDDNELIRILGNWDPKIQEKAYSSKLPMKIVRSRAGFRSNGGVHYSARTIVQPPNELLSQVFPWVDRATQELNAFLQSSPAEARPTAAVFLDFMMKLKVVVLQDAAATMVLHPERSVHQLFQLDVFKSDCFKAYVEQMRQQLAVAEDPSDVTLQAVIPPVVDRLNVLSQQGERNCQATNEVSNQIRTGFDSVHVGHDLILQSIRSLALPINQILQLLQGTEKRSTAIMIGLNAANDYIQRTEHPSHCLPPLNNAVSPQHIINNSNPPSQLPRPNEPSILPQGFGHKLSHSHNSIKDLYNEWYGLDRFKDVPVAGGIQAMDNRYKTAWRRSWSRAAQKKFSRMKIVIDTMNKQIASGRTLLEVSEEFEEAFAKHCKKKISNLVEWLDSNSYRRPKNYFGKQLCPKNLRKLLQSIARRRFPIWLNG</sequence>
<name>A0A9K3Q481_9STRA</name>
<dbReference type="Pfam" id="PF16787">
    <property type="entry name" value="NDC10_II"/>
    <property type="match status" value="1"/>
</dbReference>
<dbReference type="PANTHER" id="PTHR37784">
    <property type="entry name" value="PROTEIN MSN1"/>
    <property type="match status" value="1"/>
</dbReference>
<evidence type="ECO:0000256" key="1">
    <source>
        <dbReference type="SAM" id="MobiDB-lite"/>
    </source>
</evidence>
<keyword evidence="4" id="KW-0238">DNA-binding</keyword>
<dbReference type="InterPro" id="IPR022210">
    <property type="entry name" value="TF_GCR1-like"/>
</dbReference>
<dbReference type="EMBL" id="JAGRRH010000005">
    <property type="protein sequence ID" value="KAG7370106.1"/>
    <property type="molecule type" value="Genomic_DNA"/>
</dbReference>
<dbReference type="OrthoDB" id="120763at2759"/>
<feature type="region of interest" description="Disordered" evidence="1">
    <location>
        <begin position="620"/>
        <end position="640"/>
    </location>
</feature>
<evidence type="ECO:0000313" key="5">
    <source>
        <dbReference type="Proteomes" id="UP000693970"/>
    </source>
</evidence>
<dbReference type="InterPro" id="IPR031872">
    <property type="entry name" value="NDC10_II"/>
</dbReference>
<dbReference type="GO" id="GO:0000981">
    <property type="term" value="F:DNA-binding transcription factor activity, RNA polymerase II-specific"/>
    <property type="evidence" value="ECO:0007669"/>
    <property type="project" value="TreeGrafter"/>
</dbReference>
<proteinExistence type="predicted"/>
<feature type="domain" description="Transcription activator GCR1-like" evidence="2">
    <location>
        <begin position="649"/>
        <end position="731"/>
    </location>
</feature>
<dbReference type="Proteomes" id="UP000693970">
    <property type="component" value="Unassembled WGS sequence"/>
</dbReference>
<feature type="domain" description="Ndc10" evidence="3">
    <location>
        <begin position="147"/>
        <end position="494"/>
    </location>
</feature>
<gene>
    <name evidence="4" type="ORF">IV203_027852</name>
</gene>
<feature type="compositionally biased region" description="Polar residues" evidence="1">
    <location>
        <begin position="620"/>
        <end position="630"/>
    </location>
</feature>
<dbReference type="Pfam" id="PF12550">
    <property type="entry name" value="GCR1_C"/>
    <property type="match status" value="1"/>
</dbReference>